<proteinExistence type="inferred from homology"/>
<feature type="chain" id="PRO_5016641774" description="NADH-ubiquinone oxidoreductase chain 2" evidence="19">
    <location>
        <begin position="18"/>
        <end position="326"/>
    </location>
</feature>
<evidence type="ECO:0000256" key="13">
    <source>
        <dbReference type="ARBA" id="ARBA00023027"/>
    </source>
</evidence>
<keyword evidence="8 18" id="KW-0812">Transmembrane</keyword>
<feature type="transmembrane region" description="Helical" evidence="18">
    <location>
        <begin position="138"/>
        <end position="160"/>
    </location>
</feature>
<evidence type="ECO:0000256" key="19">
    <source>
        <dbReference type="SAM" id="SignalP"/>
    </source>
</evidence>
<keyword evidence="15 18" id="KW-0496">Mitochondrion</keyword>
<evidence type="ECO:0000256" key="17">
    <source>
        <dbReference type="ARBA" id="ARBA00049551"/>
    </source>
</evidence>
<evidence type="ECO:0000256" key="10">
    <source>
        <dbReference type="ARBA" id="ARBA00022967"/>
    </source>
</evidence>
<keyword evidence="12 18" id="KW-1133">Transmembrane helix</keyword>
<comment type="function">
    <text evidence="1">Core subunit of the mitochondrial membrane respiratory chain NADH dehydrogenase (Complex I) that is believed to belong to the minimal assembly required for catalysis. Complex I functions in the transfer of electrons from NADH to the respiratory chain. The immediate electron acceptor for the enzyme is believed to be ubiquinone.</text>
</comment>
<evidence type="ECO:0000256" key="11">
    <source>
        <dbReference type="ARBA" id="ARBA00022982"/>
    </source>
</evidence>
<keyword evidence="7 18" id="KW-0679">Respiratory chain</keyword>
<feature type="transmembrane region" description="Helical" evidence="18">
    <location>
        <begin position="84"/>
        <end position="106"/>
    </location>
</feature>
<feature type="signal peptide" evidence="19">
    <location>
        <begin position="1"/>
        <end position="17"/>
    </location>
</feature>
<dbReference type="EC" id="7.1.1.2" evidence="4 18"/>
<evidence type="ECO:0000256" key="7">
    <source>
        <dbReference type="ARBA" id="ARBA00022660"/>
    </source>
</evidence>
<dbReference type="InterPro" id="IPR001750">
    <property type="entry name" value="ND/Mrp_TM"/>
</dbReference>
<evidence type="ECO:0000256" key="2">
    <source>
        <dbReference type="ARBA" id="ARBA00004448"/>
    </source>
</evidence>
<comment type="subcellular location">
    <subcellularLocation>
        <location evidence="2 18">Mitochondrion inner membrane</location>
        <topology evidence="2 18">Multi-pass membrane protein</topology>
    </subcellularLocation>
</comment>
<feature type="transmembrane region" description="Helical" evidence="18">
    <location>
        <begin position="230"/>
        <end position="250"/>
    </location>
</feature>
<dbReference type="PRINTS" id="PR01436">
    <property type="entry name" value="NADHDHGNASE2"/>
</dbReference>
<dbReference type="AlphaFoldDB" id="A0A343A5T7"/>
<evidence type="ECO:0000256" key="3">
    <source>
        <dbReference type="ARBA" id="ARBA00007012"/>
    </source>
</evidence>
<evidence type="ECO:0000256" key="4">
    <source>
        <dbReference type="ARBA" id="ARBA00012944"/>
    </source>
</evidence>
<dbReference type="GO" id="GO:0008137">
    <property type="term" value="F:NADH dehydrogenase (ubiquinone) activity"/>
    <property type="evidence" value="ECO:0007669"/>
    <property type="project" value="UniProtKB-EC"/>
</dbReference>
<reference evidence="21" key="1">
    <citation type="submission" date="2016-04" db="EMBL/GenBank/DDBJ databases">
        <title>Mitochondria of Scolytid beetles.</title>
        <authorList>
            <person name="Miller K."/>
            <person name="Linard B."/>
            <person name="Vogler A.P."/>
        </authorList>
    </citation>
    <scope>NUCLEOTIDE SEQUENCE</scope>
</reference>
<keyword evidence="6" id="KW-0813">Transport</keyword>
<keyword evidence="9 18" id="KW-0999">Mitochondrion inner membrane</keyword>
<keyword evidence="16 18" id="KW-0472">Membrane</keyword>
<keyword evidence="14 18" id="KW-0830">Ubiquinone</keyword>
<evidence type="ECO:0000256" key="18">
    <source>
        <dbReference type="RuleBase" id="RU003403"/>
    </source>
</evidence>
<organism evidence="21">
    <name type="scientific">Scolytinae sp. BMNH 1039994</name>
    <dbReference type="NCBI Taxonomy" id="1903773"/>
    <lineage>
        <taxon>Eukaryota</taxon>
        <taxon>Metazoa</taxon>
        <taxon>Ecdysozoa</taxon>
        <taxon>Arthropoda</taxon>
        <taxon>Hexapoda</taxon>
        <taxon>Insecta</taxon>
        <taxon>Pterygota</taxon>
        <taxon>Neoptera</taxon>
        <taxon>Endopterygota</taxon>
        <taxon>Coleoptera</taxon>
        <taxon>Polyphaga</taxon>
        <taxon>Cucujiformia</taxon>
        <taxon>Curculionidae</taxon>
        <taxon>Scolytinae</taxon>
    </lineage>
</organism>
<dbReference type="InterPro" id="IPR003917">
    <property type="entry name" value="NADH_UbQ_OxRdtase_chain2"/>
</dbReference>
<dbReference type="Pfam" id="PF00361">
    <property type="entry name" value="Proton_antipo_M"/>
    <property type="match status" value="1"/>
</dbReference>
<evidence type="ECO:0000256" key="9">
    <source>
        <dbReference type="ARBA" id="ARBA00022792"/>
    </source>
</evidence>
<accession>A0A343A5T7</accession>
<keyword evidence="10 18" id="KW-1278">Translocase</keyword>
<evidence type="ECO:0000256" key="8">
    <source>
        <dbReference type="ARBA" id="ARBA00022692"/>
    </source>
</evidence>
<evidence type="ECO:0000256" key="5">
    <source>
        <dbReference type="ARBA" id="ARBA00021008"/>
    </source>
</evidence>
<evidence type="ECO:0000256" key="6">
    <source>
        <dbReference type="ARBA" id="ARBA00022448"/>
    </source>
</evidence>
<feature type="domain" description="NADH:quinone oxidoreductase/Mrp antiporter transmembrane" evidence="20">
    <location>
        <begin position="17"/>
        <end position="277"/>
    </location>
</feature>
<geneLocation type="mitochondrion" evidence="21"/>
<protein>
    <recommendedName>
        <fullName evidence="5 18">NADH-ubiquinone oxidoreductase chain 2</fullName>
        <ecNumber evidence="4 18">7.1.1.2</ecNumber>
    </recommendedName>
</protein>
<feature type="transmembrane region" description="Helical" evidence="18">
    <location>
        <begin position="190"/>
        <end position="209"/>
    </location>
</feature>
<dbReference type="InterPro" id="IPR050175">
    <property type="entry name" value="Complex_I_Subunit_2"/>
</dbReference>
<evidence type="ECO:0000256" key="15">
    <source>
        <dbReference type="ARBA" id="ARBA00023128"/>
    </source>
</evidence>
<dbReference type="EMBL" id="KX035172">
    <property type="protein sequence ID" value="AOY39916.1"/>
    <property type="molecule type" value="Genomic_DNA"/>
</dbReference>
<comment type="catalytic activity">
    <reaction evidence="17 18">
        <text>a ubiquinone + NADH + 5 H(+)(in) = a ubiquinol + NAD(+) + 4 H(+)(out)</text>
        <dbReference type="Rhea" id="RHEA:29091"/>
        <dbReference type="Rhea" id="RHEA-COMP:9565"/>
        <dbReference type="Rhea" id="RHEA-COMP:9566"/>
        <dbReference type="ChEBI" id="CHEBI:15378"/>
        <dbReference type="ChEBI" id="CHEBI:16389"/>
        <dbReference type="ChEBI" id="CHEBI:17976"/>
        <dbReference type="ChEBI" id="CHEBI:57540"/>
        <dbReference type="ChEBI" id="CHEBI:57945"/>
        <dbReference type="EC" id="7.1.1.2"/>
    </reaction>
</comment>
<evidence type="ECO:0000256" key="1">
    <source>
        <dbReference type="ARBA" id="ARBA00003257"/>
    </source>
</evidence>
<sequence>MLFSLTLLLSTLMSISSMTWFSAWMGLEINLMSMVPLMKNFKNKFSSEAAIKYFITQATASMIFLFSILMMSSTSMFSMYSENYLTFVTLASLFLKMGAAPLHFWLPQVVSGLTWMVTTTILTIQKIAPMVLASYTMMANWMSITFIITSATISGILGINQTCLRKIMAFSSINNIGWMLSALMMSNYLWLIYFVTYSLITVSITLPMNENKMMFMTQISKLKMNKLPKLFLMMNFLSLGGLPPFTGFFIKWMTIYSMSVNFMFYTSIILILTSLLTLFMYIRLILPSMTLLSKKSMNLINSSSSWTSLTLNALSLTGLPMILIMA</sequence>
<feature type="transmembrane region" description="Helical" evidence="18">
    <location>
        <begin position="49"/>
        <end position="72"/>
    </location>
</feature>
<keyword evidence="11 18" id="KW-0249">Electron transport</keyword>
<comment type="similarity">
    <text evidence="3 18">Belongs to the complex I subunit 2 family.</text>
</comment>
<keyword evidence="13 18" id="KW-0520">NAD</keyword>
<gene>
    <name evidence="21" type="primary">nad2</name>
</gene>
<feature type="transmembrane region" description="Helical" evidence="18">
    <location>
        <begin position="262"/>
        <end position="286"/>
    </location>
</feature>
<name>A0A343A5T7_9CUCU</name>
<dbReference type="PANTHER" id="PTHR46552">
    <property type="entry name" value="NADH-UBIQUINONE OXIDOREDUCTASE CHAIN 2"/>
    <property type="match status" value="1"/>
</dbReference>
<feature type="transmembrane region" description="Helical" evidence="18">
    <location>
        <begin position="306"/>
        <end position="325"/>
    </location>
</feature>
<dbReference type="GO" id="GO:0006120">
    <property type="term" value="P:mitochondrial electron transport, NADH to ubiquinone"/>
    <property type="evidence" value="ECO:0007669"/>
    <property type="project" value="InterPro"/>
</dbReference>
<evidence type="ECO:0000256" key="14">
    <source>
        <dbReference type="ARBA" id="ARBA00023075"/>
    </source>
</evidence>
<dbReference type="PANTHER" id="PTHR46552:SF1">
    <property type="entry name" value="NADH-UBIQUINONE OXIDOREDUCTASE CHAIN 2"/>
    <property type="match status" value="1"/>
</dbReference>
<evidence type="ECO:0000313" key="21">
    <source>
        <dbReference type="EMBL" id="AOY39916.1"/>
    </source>
</evidence>
<keyword evidence="19" id="KW-0732">Signal</keyword>
<evidence type="ECO:0000259" key="20">
    <source>
        <dbReference type="Pfam" id="PF00361"/>
    </source>
</evidence>
<dbReference type="GO" id="GO:0005743">
    <property type="term" value="C:mitochondrial inner membrane"/>
    <property type="evidence" value="ECO:0007669"/>
    <property type="project" value="UniProtKB-SubCell"/>
</dbReference>
<evidence type="ECO:0000256" key="12">
    <source>
        <dbReference type="ARBA" id="ARBA00022989"/>
    </source>
</evidence>
<comment type="function">
    <text evidence="18">Core subunit of the mitochondrial membrane respiratory chain NADH dehydrogenase (Complex I) which catalyzes electron transfer from NADH through the respiratory chain, using ubiquinone as an electron acceptor. Essential for the catalytic activity and assembly of complex I.</text>
</comment>
<evidence type="ECO:0000256" key="16">
    <source>
        <dbReference type="ARBA" id="ARBA00023136"/>
    </source>
</evidence>